<organism evidence="2 3">
    <name type="scientific">Rhipicephalus microplus</name>
    <name type="common">Cattle tick</name>
    <name type="synonym">Boophilus microplus</name>
    <dbReference type="NCBI Taxonomy" id="6941"/>
    <lineage>
        <taxon>Eukaryota</taxon>
        <taxon>Metazoa</taxon>
        <taxon>Ecdysozoa</taxon>
        <taxon>Arthropoda</taxon>
        <taxon>Chelicerata</taxon>
        <taxon>Arachnida</taxon>
        <taxon>Acari</taxon>
        <taxon>Parasitiformes</taxon>
        <taxon>Ixodida</taxon>
        <taxon>Ixodoidea</taxon>
        <taxon>Ixodidae</taxon>
        <taxon>Rhipicephalinae</taxon>
        <taxon>Rhipicephalus</taxon>
        <taxon>Boophilus</taxon>
    </lineage>
</organism>
<feature type="compositionally biased region" description="Acidic residues" evidence="1">
    <location>
        <begin position="13"/>
        <end position="22"/>
    </location>
</feature>
<name>A0A9J6DKU1_RHIMP</name>
<feature type="compositionally biased region" description="Basic and acidic residues" evidence="1">
    <location>
        <begin position="81"/>
        <end position="90"/>
    </location>
</feature>
<feature type="region of interest" description="Disordered" evidence="1">
    <location>
        <begin position="284"/>
        <end position="320"/>
    </location>
</feature>
<feature type="region of interest" description="Disordered" evidence="1">
    <location>
        <begin position="389"/>
        <end position="434"/>
    </location>
</feature>
<keyword evidence="3" id="KW-1185">Reference proteome</keyword>
<feature type="region of interest" description="Disordered" evidence="1">
    <location>
        <begin position="73"/>
        <end position="95"/>
    </location>
</feature>
<feature type="compositionally biased region" description="Polar residues" evidence="1">
    <location>
        <begin position="171"/>
        <end position="189"/>
    </location>
</feature>
<reference evidence="2" key="1">
    <citation type="journal article" date="2020" name="Cell">
        <title>Large-Scale Comparative Analyses of Tick Genomes Elucidate Their Genetic Diversity and Vector Capacities.</title>
        <authorList>
            <consortium name="Tick Genome and Microbiome Consortium (TIGMIC)"/>
            <person name="Jia N."/>
            <person name="Wang J."/>
            <person name="Shi W."/>
            <person name="Du L."/>
            <person name="Sun Y."/>
            <person name="Zhan W."/>
            <person name="Jiang J.F."/>
            <person name="Wang Q."/>
            <person name="Zhang B."/>
            <person name="Ji P."/>
            <person name="Bell-Sakyi L."/>
            <person name="Cui X.M."/>
            <person name="Yuan T.T."/>
            <person name="Jiang B.G."/>
            <person name="Yang W.F."/>
            <person name="Lam T.T."/>
            <person name="Chang Q.C."/>
            <person name="Ding S.J."/>
            <person name="Wang X.J."/>
            <person name="Zhu J.G."/>
            <person name="Ruan X.D."/>
            <person name="Zhao L."/>
            <person name="Wei J.T."/>
            <person name="Ye R.Z."/>
            <person name="Que T.C."/>
            <person name="Du C.H."/>
            <person name="Zhou Y.H."/>
            <person name="Cheng J.X."/>
            <person name="Dai P.F."/>
            <person name="Guo W.B."/>
            <person name="Han X.H."/>
            <person name="Huang E.J."/>
            <person name="Li L.F."/>
            <person name="Wei W."/>
            <person name="Gao Y.C."/>
            <person name="Liu J.Z."/>
            <person name="Shao H.Z."/>
            <person name="Wang X."/>
            <person name="Wang C.C."/>
            <person name="Yang T.C."/>
            <person name="Huo Q.B."/>
            <person name="Li W."/>
            <person name="Chen H.Y."/>
            <person name="Chen S.E."/>
            <person name="Zhou L.G."/>
            <person name="Ni X.B."/>
            <person name="Tian J.H."/>
            <person name="Sheng Y."/>
            <person name="Liu T."/>
            <person name="Pan Y.S."/>
            <person name="Xia L.Y."/>
            <person name="Li J."/>
            <person name="Zhao F."/>
            <person name="Cao W.C."/>
        </authorList>
    </citation>
    <scope>NUCLEOTIDE SEQUENCE</scope>
    <source>
        <strain evidence="2">Rmic-2018</strain>
    </source>
</reference>
<feature type="compositionally biased region" description="Polar residues" evidence="1">
    <location>
        <begin position="407"/>
        <end position="434"/>
    </location>
</feature>
<evidence type="ECO:0000313" key="3">
    <source>
        <dbReference type="Proteomes" id="UP000821866"/>
    </source>
</evidence>
<proteinExistence type="predicted"/>
<sequence length="434" mass="47646">MTTINSDSPDQLDCVDADEFEPTDNVGPNDSTPGPSSVAEASNNTYLRPSVPHTPWFRVIDARRKKVVAEEASATPPATFHQREHRHETGQPRLPRLPVENHKERRCGHCGILNPSEHHDGCAPRCLTCGSDKHPTIDVGCPARQRRPEPLVLRDERQLLEKPNDPPLKQLSEQLPPNNQPRSRPQHASSEGHGRSAPSKRSKTPKHGKQTSQPIQPGVPPPNQATAHSSRNYPPPSSQCSAKSYNTWPALPQREPTHAPGLEARAVALSSSDLAAGCRLDQAPQSQLQRRQAPLAVPGKSPVEQASQNPSRSTPPHSPALVQQTCAQYFRTPEFTQALTQLVLKFVSDSLEAVKTQLINEQEQALQRMETTFSHRMEKVEAASNHLYDMKAQSSPTRKHKQRKSAAGSSQHTAQANSPQSGVSTPTTTQLGEF</sequence>
<gene>
    <name evidence="2" type="ORF">HPB51_024588</name>
</gene>
<feature type="compositionally biased region" description="Polar residues" evidence="1">
    <location>
        <begin position="26"/>
        <end position="47"/>
    </location>
</feature>
<evidence type="ECO:0000256" key="1">
    <source>
        <dbReference type="SAM" id="MobiDB-lite"/>
    </source>
</evidence>
<evidence type="ECO:0000313" key="2">
    <source>
        <dbReference type="EMBL" id="KAH8022489.1"/>
    </source>
</evidence>
<feature type="compositionally biased region" description="Basic residues" evidence="1">
    <location>
        <begin position="198"/>
        <end position="209"/>
    </location>
</feature>
<dbReference type="AlphaFoldDB" id="A0A9J6DKU1"/>
<feature type="compositionally biased region" description="Polar residues" evidence="1">
    <location>
        <begin position="304"/>
        <end position="320"/>
    </location>
</feature>
<feature type="compositionally biased region" description="Polar residues" evidence="1">
    <location>
        <begin position="224"/>
        <end position="247"/>
    </location>
</feature>
<reference evidence="2" key="2">
    <citation type="submission" date="2021-09" db="EMBL/GenBank/DDBJ databases">
        <authorList>
            <person name="Jia N."/>
            <person name="Wang J."/>
            <person name="Shi W."/>
            <person name="Du L."/>
            <person name="Sun Y."/>
            <person name="Zhan W."/>
            <person name="Jiang J."/>
            <person name="Wang Q."/>
            <person name="Zhang B."/>
            <person name="Ji P."/>
            <person name="Sakyi L.B."/>
            <person name="Cui X."/>
            <person name="Yuan T."/>
            <person name="Jiang B."/>
            <person name="Yang W."/>
            <person name="Lam T.T.-Y."/>
            <person name="Chang Q."/>
            <person name="Ding S."/>
            <person name="Wang X."/>
            <person name="Zhu J."/>
            <person name="Ruan X."/>
            <person name="Zhao L."/>
            <person name="Wei J."/>
            <person name="Que T."/>
            <person name="Du C."/>
            <person name="Cheng J."/>
            <person name="Dai P."/>
            <person name="Han X."/>
            <person name="Huang E."/>
            <person name="Gao Y."/>
            <person name="Liu J."/>
            <person name="Shao H."/>
            <person name="Ye R."/>
            <person name="Li L."/>
            <person name="Wei W."/>
            <person name="Wang X."/>
            <person name="Wang C."/>
            <person name="Huo Q."/>
            <person name="Li W."/>
            <person name="Guo W."/>
            <person name="Chen H."/>
            <person name="Chen S."/>
            <person name="Zhou L."/>
            <person name="Zhou L."/>
            <person name="Ni X."/>
            <person name="Tian J."/>
            <person name="Zhou Y."/>
            <person name="Sheng Y."/>
            <person name="Liu T."/>
            <person name="Pan Y."/>
            <person name="Xia L."/>
            <person name="Li J."/>
            <person name="Zhao F."/>
            <person name="Cao W."/>
        </authorList>
    </citation>
    <scope>NUCLEOTIDE SEQUENCE</scope>
    <source>
        <strain evidence="2">Rmic-2018</strain>
        <tissue evidence="2">Larvae</tissue>
    </source>
</reference>
<dbReference type="EMBL" id="JABSTU010000009">
    <property type="protein sequence ID" value="KAH8022489.1"/>
    <property type="molecule type" value="Genomic_DNA"/>
</dbReference>
<feature type="region of interest" description="Disordered" evidence="1">
    <location>
        <begin position="1"/>
        <end position="54"/>
    </location>
</feature>
<accession>A0A9J6DKU1</accession>
<dbReference type="Proteomes" id="UP000821866">
    <property type="component" value="Chromosome 7"/>
</dbReference>
<protein>
    <submittedName>
        <fullName evidence="2">Uncharacterized protein</fullName>
    </submittedName>
</protein>
<comment type="caution">
    <text evidence="2">The sequence shown here is derived from an EMBL/GenBank/DDBJ whole genome shotgun (WGS) entry which is preliminary data.</text>
</comment>
<feature type="region of interest" description="Disordered" evidence="1">
    <location>
        <begin position="161"/>
        <end position="257"/>
    </location>
</feature>